<dbReference type="PANTHER" id="PTHR22504">
    <property type="entry name" value="REPRESSOR OF RNA POLYMERASE III TRANSCRIPTION MAF1"/>
    <property type="match status" value="1"/>
</dbReference>
<dbReference type="InterPro" id="IPR038564">
    <property type="entry name" value="Maf1_sf"/>
</dbReference>
<dbReference type="Proteomes" id="UP000886520">
    <property type="component" value="Chromosome 4"/>
</dbReference>
<dbReference type="Pfam" id="PF09174">
    <property type="entry name" value="Maf1"/>
    <property type="match status" value="1"/>
</dbReference>
<evidence type="ECO:0000256" key="1">
    <source>
        <dbReference type="PIRNR" id="PIRNR037240"/>
    </source>
</evidence>
<comment type="caution">
    <text evidence="2">The sequence shown here is derived from an EMBL/GenBank/DDBJ whole genome shotgun (WGS) entry which is preliminary data.</text>
</comment>
<organism evidence="2 3">
    <name type="scientific">Adiantum capillus-veneris</name>
    <name type="common">Maidenhair fern</name>
    <dbReference type="NCBI Taxonomy" id="13818"/>
    <lineage>
        <taxon>Eukaryota</taxon>
        <taxon>Viridiplantae</taxon>
        <taxon>Streptophyta</taxon>
        <taxon>Embryophyta</taxon>
        <taxon>Tracheophyta</taxon>
        <taxon>Polypodiopsida</taxon>
        <taxon>Polypodiidae</taxon>
        <taxon>Polypodiales</taxon>
        <taxon>Pteridineae</taxon>
        <taxon>Pteridaceae</taxon>
        <taxon>Vittarioideae</taxon>
        <taxon>Adiantum</taxon>
    </lineage>
</organism>
<comment type="subcellular location">
    <subcellularLocation>
        <location evidence="1">Nucleus</location>
    </subcellularLocation>
</comment>
<gene>
    <name evidence="2" type="ORF">GOP47_0004022</name>
</gene>
<dbReference type="GO" id="GO:0016480">
    <property type="term" value="P:negative regulation of transcription by RNA polymerase III"/>
    <property type="evidence" value="ECO:0007669"/>
    <property type="project" value="UniProtKB-UniRule"/>
</dbReference>
<protein>
    <recommendedName>
        <fullName evidence="1">Repressor of RNA polymerase III transcription</fullName>
    </recommendedName>
</protein>
<keyword evidence="3" id="KW-1185">Reference proteome</keyword>
<evidence type="ECO:0000313" key="2">
    <source>
        <dbReference type="EMBL" id="KAI5080839.1"/>
    </source>
</evidence>
<dbReference type="GO" id="GO:0000994">
    <property type="term" value="F:RNA polymerase III core binding"/>
    <property type="evidence" value="ECO:0007669"/>
    <property type="project" value="TreeGrafter"/>
</dbReference>
<dbReference type="PIRSF" id="PIRSF037240">
    <property type="entry name" value="RNA_polIII_Trep_MAF1"/>
    <property type="match status" value="1"/>
</dbReference>
<dbReference type="InterPro" id="IPR015257">
    <property type="entry name" value="Maf1"/>
</dbReference>
<comment type="similarity">
    <text evidence="1">Belongs to the MAF1 family.</text>
</comment>
<reference evidence="2" key="1">
    <citation type="submission" date="2021-01" db="EMBL/GenBank/DDBJ databases">
        <title>Adiantum capillus-veneris genome.</title>
        <authorList>
            <person name="Fang Y."/>
            <person name="Liao Q."/>
        </authorList>
    </citation>
    <scope>NUCLEOTIDE SEQUENCE</scope>
    <source>
        <strain evidence="2">H3</strain>
        <tissue evidence="2">Leaf</tissue>
    </source>
</reference>
<accession>A0A9D4V7A3</accession>
<keyword evidence="1" id="KW-0678">Repressor</keyword>
<dbReference type="PANTHER" id="PTHR22504:SF0">
    <property type="entry name" value="REPRESSOR OF RNA POLYMERASE III TRANSCRIPTION MAF1 HOMOLOG"/>
    <property type="match status" value="1"/>
</dbReference>
<keyword evidence="1" id="KW-0805">Transcription regulation</keyword>
<dbReference type="EMBL" id="JABFUD020000004">
    <property type="protein sequence ID" value="KAI5080839.1"/>
    <property type="molecule type" value="Genomic_DNA"/>
</dbReference>
<dbReference type="OrthoDB" id="277029at2759"/>
<dbReference type="Gene3D" id="3.40.1000.50">
    <property type="entry name" value="Repressor of RNA polymerase III transcription Maf1"/>
    <property type="match status" value="1"/>
</dbReference>
<sequence length="226" mass="25746">MKYLEYTPLARINGFLSTVNLGDSFLNGNLEAYSCKAAGVDKKYSRSLEQEVIESLAYSPSDISVSPLGPLSCLASRRTFVHLILAMTYAYPDYDFSSVRPSSFAKEDSFGMVKLAIDSHLLEASKVWACEFGEDIAFYSFVWDAVDEVIGLKDCDMYSYNPKFEEETLTERGTIWSFSYFFYNRKLKRILVFSCQCLSKLAMDEDSLDEMLSEEEGEYFEGMDVE</sequence>
<keyword evidence="1" id="KW-0804">Transcription</keyword>
<keyword evidence="1" id="KW-0539">Nucleus</keyword>
<name>A0A9D4V7A3_ADICA</name>
<dbReference type="AlphaFoldDB" id="A0A9D4V7A3"/>
<dbReference type="GO" id="GO:0005634">
    <property type="term" value="C:nucleus"/>
    <property type="evidence" value="ECO:0007669"/>
    <property type="project" value="UniProtKB-SubCell"/>
</dbReference>
<proteinExistence type="inferred from homology"/>
<evidence type="ECO:0000313" key="3">
    <source>
        <dbReference type="Proteomes" id="UP000886520"/>
    </source>
</evidence>